<dbReference type="Pfam" id="PF00347">
    <property type="entry name" value="Ribosomal_L6"/>
    <property type="match status" value="2"/>
</dbReference>
<dbReference type="PROSITE" id="PS00525">
    <property type="entry name" value="RIBOSOMAL_L6_1"/>
    <property type="match status" value="1"/>
</dbReference>
<dbReference type="NCBIfam" id="TIGR03654">
    <property type="entry name" value="L6_bact"/>
    <property type="match status" value="1"/>
</dbReference>
<keyword evidence="4 6" id="KW-0689">Ribosomal protein</keyword>
<dbReference type="GO" id="GO:0002181">
    <property type="term" value="P:cytoplasmic translation"/>
    <property type="evidence" value="ECO:0007669"/>
    <property type="project" value="TreeGrafter"/>
</dbReference>
<comment type="function">
    <text evidence="6 8">This protein binds to the 23S rRNA, and is important in its secondary structure. It is located near the subunit interface in the base of the L7/L12 stalk, and near the tRNA binding site of the peptidyltransferase center.</text>
</comment>
<keyword evidence="11" id="KW-1185">Reference proteome</keyword>
<dbReference type="FunFam" id="3.90.930.12:FF:000002">
    <property type="entry name" value="50S ribosomal protein L6"/>
    <property type="match status" value="1"/>
</dbReference>
<dbReference type="InterPro" id="IPR020040">
    <property type="entry name" value="Ribosomal_uL6_a/b-dom"/>
</dbReference>
<evidence type="ECO:0000256" key="7">
    <source>
        <dbReference type="RuleBase" id="RU003869"/>
    </source>
</evidence>
<dbReference type="GO" id="GO:0022625">
    <property type="term" value="C:cytosolic large ribosomal subunit"/>
    <property type="evidence" value="ECO:0007669"/>
    <property type="project" value="UniProtKB-UniRule"/>
</dbReference>
<organism evidence="10 11">
    <name type="scientific">Lactovum miscens</name>
    <dbReference type="NCBI Taxonomy" id="190387"/>
    <lineage>
        <taxon>Bacteria</taxon>
        <taxon>Bacillati</taxon>
        <taxon>Bacillota</taxon>
        <taxon>Bacilli</taxon>
        <taxon>Lactobacillales</taxon>
        <taxon>Streptococcaceae</taxon>
        <taxon>Lactovum</taxon>
    </lineage>
</organism>
<dbReference type="GO" id="GO:0019843">
    <property type="term" value="F:rRNA binding"/>
    <property type="evidence" value="ECO:0007669"/>
    <property type="project" value="UniProtKB-UniRule"/>
</dbReference>
<comment type="subunit">
    <text evidence="6">Part of the 50S ribosomal subunit.</text>
</comment>
<dbReference type="AlphaFoldDB" id="A0A841C7M3"/>
<reference evidence="10 11" key="1">
    <citation type="submission" date="2020-08" db="EMBL/GenBank/DDBJ databases">
        <title>Genomic Encyclopedia of Type Strains, Phase IV (KMG-IV): sequencing the most valuable type-strain genomes for metagenomic binning, comparative biology and taxonomic classification.</title>
        <authorList>
            <person name="Goeker M."/>
        </authorList>
    </citation>
    <scope>NUCLEOTIDE SEQUENCE [LARGE SCALE GENOMIC DNA]</scope>
    <source>
        <strain evidence="10 11">DSM 14925</strain>
    </source>
</reference>
<evidence type="ECO:0000313" key="11">
    <source>
        <dbReference type="Proteomes" id="UP000562464"/>
    </source>
</evidence>
<comment type="caution">
    <text evidence="10">The sequence shown here is derived from an EMBL/GenBank/DDBJ whole genome shotgun (WGS) entry which is preliminary data.</text>
</comment>
<dbReference type="GO" id="GO:0003735">
    <property type="term" value="F:structural constituent of ribosome"/>
    <property type="evidence" value="ECO:0007669"/>
    <property type="project" value="UniProtKB-UniRule"/>
</dbReference>
<dbReference type="FunFam" id="3.90.930.12:FF:000001">
    <property type="entry name" value="50S ribosomal protein L6"/>
    <property type="match status" value="1"/>
</dbReference>
<dbReference type="PRINTS" id="PR00059">
    <property type="entry name" value="RIBOSOMALL6"/>
</dbReference>
<proteinExistence type="inferred from homology"/>
<evidence type="ECO:0000313" key="10">
    <source>
        <dbReference type="EMBL" id="MBB5888485.1"/>
    </source>
</evidence>
<sequence>MSRIGNKLVVIPAGVEVKQDGNVVTVKGPKGELTRTFVEQIKLNIEGAEATFTRPDDSKQSKALHGTTRALFQNMVLGVSEGFEKKLEMIGVGYRAQMSGTTLVLNVGKSHQDEVEAPEGIKLEVTDPTHITVSGSSKEAVGQVAANVRSRRSPEPYKGKGIRYVGEFVRRKEGKTGK</sequence>
<dbReference type="InterPro" id="IPR000702">
    <property type="entry name" value="Ribosomal_uL6-like"/>
</dbReference>
<dbReference type="PANTHER" id="PTHR11655">
    <property type="entry name" value="60S/50S RIBOSOMAL PROTEIN L6/L9"/>
    <property type="match status" value="1"/>
</dbReference>
<evidence type="ECO:0000256" key="4">
    <source>
        <dbReference type="ARBA" id="ARBA00022980"/>
    </source>
</evidence>
<protein>
    <recommendedName>
        <fullName evidence="6">Large ribosomal subunit protein uL6</fullName>
    </recommendedName>
</protein>
<comment type="similarity">
    <text evidence="1 6 7">Belongs to the universal ribosomal protein uL6 family.</text>
</comment>
<evidence type="ECO:0000256" key="1">
    <source>
        <dbReference type="ARBA" id="ARBA00009356"/>
    </source>
</evidence>
<dbReference type="PANTHER" id="PTHR11655:SF14">
    <property type="entry name" value="LARGE RIBOSOMAL SUBUNIT PROTEIN UL6M"/>
    <property type="match status" value="1"/>
</dbReference>
<dbReference type="InterPro" id="IPR036789">
    <property type="entry name" value="Ribosomal_uL6-like_a/b-dom_sf"/>
</dbReference>
<feature type="domain" description="Large ribosomal subunit protein uL6 alpha-beta" evidence="9">
    <location>
        <begin position="11"/>
        <end position="82"/>
    </location>
</feature>
<accession>A0A841C7M3</accession>
<gene>
    <name evidence="6" type="primary">rplF</name>
    <name evidence="10" type="ORF">HNQ37_001386</name>
</gene>
<keyword evidence="3 6" id="KW-0694">RNA-binding</keyword>
<evidence type="ECO:0000256" key="3">
    <source>
        <dbReference type="ARBA" id="ARBA00022884"/>
    </source>
</evidence>
<evidence type="ECO:0000256" key="5">
    <source>
        <dbReference type="ARBA" id="ARBA00023274"/>
    </source>
</evidence>
<dbReference type="EMBL" id="JACHHV010000027">
    <property type="protein sequence ID" value="MBB5888485.1"/>
    <property type="molecule type" value="Genomic_DNA"/>
</dbReference>
<dbReference type="Proteomes" id="UP000562464">
    <property type="component" value="Unassembled WGS sequence"/>
</dbReference>
<dbReference type="PIRSF" id="PIRSF002162">
    <property type="entry name" value="Ribosomal_L6"/>
    <property type="match status" value="1"/>
</dbReference>
<dbReference type="Gene3D" id="3.90.930.12">
    <property type="entry name" value="Ribosomal protein L6, alpha-beta domain"/>
    <property type="match status" value="2"/>
</dbReference>
<dbReference type="HAMAP" id="MF_01365_B">
    <property type="entry name" value="Ribosomal_uL6_B"/>
    <property type="match status" value="1"/>
</dbReference>
<dbReference type="InterPro" id="IPR019906">
    <property type="entry name" value="Ribosomal_uL6_bac-type"/>
</dbReference>
<evidence type="ECO:0000259" key="9">
    <source>
        <dbReference type="Pfam" id="PF00347"/>
    </source>
</evidence>
<keyword evidence="5 6" id="KW-0687">Ribonucleoprotein</keyword>
<evidence type="ECO:0000256" key="8">
    <source>
        <dbReference type="RuleBase" id="RU003870"/>
    </source>
</evidence>
<keyword evidence="2 6" id="KW-0699">rRNA-binding</keyword>
<dbReference type="InterPro" id="IPR002358">
    <property type="entry name" value="Ribosomal_uL6_CS"/>
</dbReference>
<name>A0A841C7M3_9LACT</name>
<feature type="domain" description="Large ribosomal subunit protein uL6 alpha-beta" evidence="9">
    <location>
        <begin position="90"/>
        <end position="164"/>
    </location>
</feature>
<evidence type="ECO:0000256" key="6">
    <source>
        <dbReference type="HAMAP-Rule" id="MF_01365"/>
    </source>
</evidence>
<dbReference type="RefSeq" id="WP_183540578.1">
    <property type="nucleotide sequence ID" value="NZ_DASWOY010000027.1"/>
</dbReference>
<evidence type="ECO:0000256" key="2">
    <source>
        <dbReference type="ARBA" id="ARBA00022730"/>
    </source>
</evidence>
<dbReference type="SUPFAM" id="SSF56053">
    <property type="entry name" value="Ribosomal protein L6"/>
    <property type="match status" value="2"/>
</dbReference>